<proteinExistence type="predicted"/>
<dbReference type="KEGG" id="amob:HG15A2_01300"/>
<evidence type="ECO:0000313" key="2">
    <source>
        <dbReference type="Proteomes" id="UP000319852"/>
    </source>
</evidence>
<protein>
    <submittedName>
        <fullName evidence="1">Uncharacterized protein</fullName>
    </submittedName>
</protein>
<name>A0A517MPR5_9BACT</name>
<keyword evidence="2" id="KW-1185">Reference proteome</keyword>
<sequence>MRHLKLRKRLLMSAVARNLGLVMRKLLGFGTARSLQATGGLAALVQIAWLVMERPYVIWRALIRVSSGGRKFRGCHAPIVTMGKRFG</sequence>
<evidence type="ECO:0000313" key="1">
    <source>
        <dbReference type="EMBL" id="QDS96871.1"/>
    </source>
</evidence>
<dbReference type="Proteomes" id="UP000319852">
    <property type="component" value="Chromosome"/>
</dbReference>
<organism evidence="1 2">
    <name type="scientific">Adhaeretor mobilis</name>
    <dbReference type="NCBI Taxonomy" id="1930276"/>
    <lineage>
        <taxon>Bacteria</taxon>
        <taxon>Pseudomonadati</taxon>
        <taxon>Planctomycetota</taxon>
        <taxon>Planctomycetia</taxon>
        <taxon>Pirellulales</taxon>
        <taxon>Lacipirellulaceae</taxon>
        <taxon>Adhaeretor</taxon>
    </lineage>
</organism>
<gene>
    <name evidence="1" type="ORF">HG15A2_01300</name>
</gene>
<dbReference type="EMBL" id="CP036263">
    <property type="protein sequence ID" value="QDS96871.1"/>
    <property type="molecule type" value="Genomic_DNA"/>
</dbReference>
<dbReference type="AlphaFoldDB" id="A0A517MPR5"/>
<accession>A0A517MPR5</accession>
<reference evidence="1 2" key="1">
    <citation type="submission" date="2019-02" db="EMBL/GenBank/DDBJ databases">
        <title>Deep-cultivation of Planctomycetes and their phenomic and genomic characterization uncovers novel biology.</title>
        <authorList>
            <person name="Wiegand S."/>
            <person name="Jogler M."/>
            <person name="Boedeker C."/>
            <person name="Pinto D."/>
            <person name="Vollmers J."/>
            <person name="Rivas-Marin E."/>
            <person name="Kohn T."/>
            <person name="Peeters S.H."/>
            <person name="Heuer A."/>
            <person name="Rast P."/>
            <person name="Oberbeckmann S."/>
            <person name="Bunk B."/>
            <person name="Jeske O."/>
            <person name="Meyerdierks A."/>
            <person name="Storesund J.E."/>
            <person name="Kallscheuer N."/>
            <person name="Luecker S."/>
            <person name="Lage O.M."/>
            <person name="Pohl T."/>
            <person name="Merkel B.J."/>
            <person name="Hornburger P."/>
            <person name="Mueller R.-W."/>
            <person name="Bruemmer F."/>
            <person name="Labrenz M."/>
            <person name="Spormann A.M."/>
            <person name="Op den Camp H."/>
            <person name="Overmann J."/>
            <person name="Amann R."/>
            <person name="Jetten M.S.M."/>
            <person name="Mascher T."/>
            <person name="Medema M.H."/>
            <person name="Devos D.P."/>
            <person name="Kaster A.-K."/>
            <person name="Ovreas L."/>
            <person name="Rohde M."/>
            <person name="Galperin M.Y."/>
            <person name="Jogler C."/>
        </authorList>
    </citation>
    <scope>NUCLEOTIDE SEQUENCE [LARGE SCALE GENOMIC DNA]</scope>
    <source>
        <strain evidence="1 2">HG15A2</strain>
    </source>
</reference>